<evidence type="ECO:0000256" key="3">
    <source>
        <dbReference type="ARBA" id="ARBA00009017"/>
    </source>
</evidence>
<evidence type="ECO:0000256" key="8">
    <source>
        <dbReference type="SAM" id="SignalP"/>
    </source>
</evidence>
<evidence type="ECO:0000256" key="2">
    <source>
        <dbReference type="ARBA" id="ARBA00004418"/>
    </source>
</evidence>
<feature type="signal peptide" evidence="8">
    <location>
        <begin position="1"/>
        <end position="33"/>
    </location>
</feature>
<dbReference type="InterPro" id="IPR018296">
    <property type="entry name" value="Acid_Pase_classA_bac_CS"/>
</dbReference>
<dbReference type="OrthoDB" id="9805301at2"/>
<dbReference type="EC" id="3.1.3.2" evidence="4"/>
<dbReference type="SUPFAM" id="SSF48317">
    <property type="entry name" value="Acid phosphatase/Vanadium-dependent haloperoxidase"/>
    <property type="match status" value="1"/>
</dbReference>
<dbReference type="GO" id="GO:0003993">
    <property type="term" value="F:acid phosphatase activity"/>
    <property type="evidence" value="ECO:0007669"/>
    <property type="project" value="UniProtKB-EC"/>
</dbReference>
<dbReference type="PROSITE" id="PS51257">
    <property type="entry name" value="PROKAR_LIPOPROTEIN"/>
    <property type="match status" value="1"/>
</dbReference>
<dbReference type="AlphaFoldDB" id="A0A501XJ74"/>
<comment type="catalytic activity">
    <reaction evidence="1">
        <text>a phosphate monoester + H2O = an alcohol + phosphate</text>
        <dbReference type="Rhea" id="RHEA:15017"/>
        <dbReference type="ChEBI" id="CHEBI:15377"/>
        <dbReference type="ChEBI" id="CHEBI:30879"/>
        <dbReference type="ChEBI" id="CHEBI:43474"/>
        <dbReference type="ChEBI" id="CHEBI:67140"/>
        <dbReference type="EC" id="3.1.3.2"/>
    </reaction>
</comment>
<dbReference type="Gene3D" id="1.20.144.10">
    <property type="entry name" value="Phosphatidic acid phosphatase type 2/haloperoxidase"/>
    <property type="match status" value="1"/>
</dbReference>
<dbReference type="PROSITE" id="PS01157">
    <property type="entry name" value="ACID_PHOSPH_CL_A"/>
    <property type="match status" value="1"/>
</dbReference>
<dbReference type="GO" id="GO:0030288">
    <property type="term" value="C:outer membrane-bounded periplasmic space"/>
    <property type="evidence" value="ECO:0007669"/>
    <property type="project" value="InterPro"/>
</dbReference>
<evidence type="ECO:0000313" key="10">
    <source>
        <dbReference type="EMBL" id="TPE60449.1"/>
    </source>
</evidence>
<evidence type="ECO:0000256" key="7">
    <source>
        <dbReference type="ARBA" id="ARBA00022801"/>
    </source>
</evidence>
<comment type="similarity">
    <text evidence="3">Belongs to the class A bacterial acid phosphatase family.</text>
</comment>
<dbReference type="EMBL" id="VFSU01000026">
    <property type="protein sequence ID" value="TPE60449.1"/>
    <property type="molecule type" value="Genomic_DNA"/>
</dbReference>
<sequence length="268" mass="28584">MGLKGENRMIRHRKFGAIAMLALLGACATTAPAPLVPPVTVAAVGQISPALPYPKGYLAPSALPDSLALLPPPPAPGSVAMEADQEAFREGVAASPERFALATSDADLHWPHAVQSYEQVVGFSLSDGTKPHTEMLLRRALTDAAMSTSKAKANYQRVRPFVLNKVQSCTPADEASLSKDGSYPSGHTAIGWMLALVLTDLVPAKTDALLKRGYEFGDSRIVCRVHWKSDTVAGRVMASATFARLQADPVFQAQRELARAELAKQAAR</sequence>
<evidence type="ECO:0000256" key="6">
    <source>
        <dbReference type="ARBA" id="ARBA00022764"/>
    </source>
</evidence>
<dbReference type="Pfam" id="PF01569">
    <property type="entry name" value="PAP2"/>
    <property type="match status" value="1"/>
</dbReference>
<feature type="chain" id="PRO_5021372593" description="acid phosphatase" evidence="8">
    <location>
        <begin position="34"/>
        <end position="268"/>
    </location>
</feature>
<evidence type="ECO:0000313" key="11">
    <source>
        <dbReference type="Proteomes" id="UP000319897"/>
    </source>
</evidence>
<evidence type="ECO:0000256" key="4">
    <source>
        <dbReference type="ARBA" id="ARBA00012646"/>
    </source>
</evidence>
<dbReference type="SMART" id="SM00014">
    <property type="entry name" value="acidPPc"/>
    <property type="match status" value="1"/>
</dbReference>
<dbReference type="InterPro" id="IPR001011">
    <property type="entry name" value="Acid_Pase_classA_bac"/>
</dbReference>
<comment type="caution">
    <text evidence="10">The sequence shown here is derived from an EMBL/GenBank/DDBJ whole genome shotgun (WGS) entry which is preliminary data.</text>
</comment>
<dbReference type="CDD" id="cd03397">
    <property type="entry name" value="PAP2_acid_phosphatase"/>
    <property type="match status" value="1"/>
</dbReference>
<dbReference type="Proteomes" id="UP000319897">
    <property type="component" value="Unassembled WGS sequence"/>
</dbReference>
<comment type="subcellular location">
    <subcellularLocation>
        <location evidence="2">Periplasm</location>
    </subcellularLocation>
</comment>
<keyword evidence="11" id="KW-1185">Reference proteome</keyword>
<protein>
    <recommendedName>
        <fullName evidence="4">acid phosphatase</fullName>
        <ecNumber evidence="4">3.1.3.2</ecNumber>
    </recommendedName>
</protein>
<keyword evidence="7" id="KW-0378">Hydrolase</keyword>
<dbReference type="InterPro" id="IPR036938">
    <property type="entry name" value="PAP2/HPO_sf"/>
</dbReference>
<feature type="domain" description="Phosphatidic acid phosphatase type 2/haloperoxidase" evidence="9">
    <location>
        <begin position="135"/>
        <end position="246"/>
    </location>
</feature>
<name>A0A501XJ74_9SPHN</name>
<proteinExistence type="inferred from homology"/>
<reference evidence="10 11" key="1">
    <citation type="submission" date="2019-06" db="EMBL/GenBank/DDBJ databases">
        <authorList>
            <person name="Lee I."/>
            <person name="Jang G.I."/>
            <person name="Hwang C.Y."/>
        </authorList>
    </citation>
    <scope>NUCLEOTIDE SEQUENCE [LARGE SCALE GENOMIC DNA]</scope>
    <source>
        <strain evidence="10 11">PAMC 28131</strain>
    </source>
</reference>
<evidence type="ECO:0000256" key="5">
    <source>
        <dbReference type="ARBA" id="ARBA00022729"/>
    </source>
</evidence>
<evidence type="ECO:0000256" key="1">
    <source>
        <dbReference type="ARBA" id="ARBA00000032"/>
    </source>
</evidence>
<accession>A0A501XJ74</accession>
<gene>
    <name evidence="10" type="ORF">FJQ54_10555</name>
</gene>
<organism evidence="10 11">
    <name type="scientific">Sandaracinobacter neustonicus</name>
    <dbReference type="NCBI Taxonomy" id="1715348"/>
    <lineage>
        <taxon>Bacteria</taxon>
        <taxon>Pseudomonadati</taxon>
        <taxon>Pseudomonadota</taxon>
        <taxon>Alphaproteobacteria</taxon>
        <taxon>Sphingomonadales</taxon>
        <taxon>Sphingosinicellaceae</taxon>
        <taxon>Sandaracinobacter</taxon>
    </lineage>
</organism>
<keyword evidence="5 8" id="KW-0732">Signal</keyword>
<dbReference type="PRINTS" id="PR00483">
    <property type="entry name" value="BACPHPHTASE"/>
</dbReference>
<keyword evidence="6" id="KW-0574">Periplasm</keyword>
<dbReference type="InterPro" id="IPR000326">
    <property type="entry name" value="PAP2/HPO"/>
</dbReference>
<evidence type="ECO:0000259" key="9">
    <source>
        <dbReference type="SMART" id="SM00014"/>
    </source>
</evidence>